<keyword evidence="1" id="KW-0472">Membrane</keyword>
<organism evidence="2 3">
    <name type="scientific">candidate division WWE3 bacterium</name>
    <dbReference type="NCBI Taxonomy" id="2053526"/>
    <lineage>
        <taxon>Bacteria</taxon>
        <taxon>Katanobacteria</taxon>
    </lineage>
</organism>
<evidence type="ECO:0000313" key="3">
    <source>
        <dbReference type="Proteomes" id="UP000710385"/>
    </source>
</evidence>
<feature type="transmembrane region" description="Helical" evidence="1">
    <location>
        <begin position="49"/>
        <end position="69"/>
    </location>
</feature>
<feature type="transmembrane region" description="Helical" evidence="1">
    <location>
        <begin position="12"/>
        <end position="37"/>
    </location>
</feature>
<gene>
    <name evidence="2" type="ORF">HS096_01550</name>
</gene>
<evidence type="ECO:0000313" key="2">
    <source>
        <dbReference type="EMBL" id="MBE7525065.1"/>
    </source>
</evidence>
<feature type="transmembrane region" description="Helical" evidence="1">
    <location>
        <begin position="362"/>
        <end position="383"/>
    </location>
</feature>
<keyword evidence="1" id="KW-1133">Transmembrane helix</keyword>
<dbReference type="AlphaFoldDB" id="A0A928TVB5"/>
<name>A0A928TVB5_UNCKA</name>
<feature type="transmembrane region" description="Helical" evidence="1">
    <location>
        <begin position="273"/>
        <end position="295"/>
    </location>
</feature>
<reference evidence="2" key="1">
    <citation type="submission" date="2020-05" db="EMBL/GenBank/DDBJ databases">
        <title>High-Quality Genomes of Partial-Nitritation/Anammox System by Hierarchical Clustering Based Hybrid Assembly.</title>
        <authorList>
            <person name="Liu L."/>
            <person name="Wang Y."/>
            <person name="Che Y."/>
            <person name="Chen Y."/>
            <person name="Xia Y."/>
            <person name="Luo R."/>
            <person name="Cheng S.H."/>
            <person name="Zheng C."/>
            <person name="Zhang T."/>
        </authorList>
    </citation>
    <scope>NUCLEOTIDE SEQUENCE</scope>
    <source>
        <strain evidence="2">H1_PAT1</strain>
    </source>
</reference>
<protein>
    <submittedName>
        <fullName evidence="2">Uncharacterized protein</fullName>
    </submittedName>
</protein>
<feature type="transmembrane region" description="Helical" evidence="1">
    <location>
        <begin position="302"/>
        <end position="321"/>
    </location>
</feature>
<feature type="transmembrane region" description="Helical" evidence="1">
    <location>
        <begin position="141"/>
        <end position="158"/>
    </location>
</feature>
<dbReference type="Proteomes" id="UP000710385">
    <property type="component" value="Unassembled WGS sequence"/>
</dbReference>
<sequence length="454" mass="49242">MRFNNVSKRMPWPGISSWFLSFLGVLAVFELFAAFAWRGEQGRLPDLTTAIITIPGAFIVIVLAAAAVLRVMARIPVENTLVWIVRMLPIAWAFPVFDLIRTYGKGLVVTTPLLDGNALLSAVFTGGLLPLESGISVGMRLGIFAAVLSAGLVVWFATHRVARSVVGGLTLSAVCIGLISITSVSSLVYRLLHGLGWTAIRNEVARSAVSAVSNGYWWNALYERFPAVVESQATIALRLTEAGVIMFALGLFLIILFFWIFPTAGRLIRHAFWAWGALNTAVYATAGFVVALVLARPPTFSLSWVLAFGIAVFAMIALRFSSVMRRNLNRLRDDEARDADQPIVRGELSVAEAKDASAVCEWYALAAGWVLGWPVFAMFLVYLAASHLTRGRSWPSSSFMPTLYRSAGAAALAMAGLLFGSQESSLGPLALALAVLAATHRIFAERGTFLQNRI</sequence>
<dbReference type="EMBL" id="JABTTY010000001">
    <property type="protein sequence ID" value="MBE7525065.1"/>
    <property type="molecule type" value="Genomic_DNA"/>
</dbReference>
<keyword evidence="1" id="KW-0812">Transmembrane</keyword>
<feature type="transmembrane region" description="Helical" evidence="1">
    <location>
        <begin position="170"/>
        <end position="192"/>
    </location>
</feature>
<feature type="transmembrane region" description="Helical" evidence="1">
    <location>
        <begin position="81"/>
        <end position="100"/>
    </location>
</feature>
<feature type="transmembrane region" description="Helical" evidence="1">
    <location>
        <begin position="242"/>
        <end position="261"/>
    </location>
</feature>
<proteinExistence type="predicted"/>
<comment type="caution">
    <text evidence="2">The sequence shown here is derived from an EMBL/GenBank/DDBJ whole genome shotgun (WGS) entry which is preliminary data.</text>
</comment>
<accession>A0A928TVB5</accession>
<feature type="transmembrane region" description="Helical" evidence="1">
    <location>
        <begin position="426"/>
        <end position="444"/>
    </location>
</feature>
<evidence type="ECO:0000256" key="1">
    <source>
        <dbReference type="SAM" id="Phobius"/>
    </source>
</evidence>